<proteinExistence type="predicted"/>
<gene>
    <name evidence="3" type="ORF">EZS28_012700</name>
</gene>
<dbReference type="InterPro" id="IPR052766">
    <property type="entry name" value="S41A_metabolite_peptidase"/>
</dbReference>
<name>A0A5J4WAT9_9EUKA</name>
<evidence type="ECO:0000313" key="3">
    <source>
        <dbReference type="EMBL" id="KAA6391773.1"/>
    </source>
</evidence>
<dbReference type="Gene3D" id="3.90.226.10">
    <property type="entry name" value="2-enoyl-CoA Hydratase, Chain A, domain 1"/>
    <property type="match status" value="1"/>
</dbReference>
<dbReference type="SUPFAM" id="SSF52096">
    <property type="entry name" value="ClpP/crotonase"/>
    <property type="match status" value="1"/>
</dbReference>
<keyword evidence="2" id="KW-1133">Transmembrane helix</keyword>
<evidence type="ECO:0008006" key="5">
    <source>
        <dbReference type="Google" id="ProtNLM"/>
    </source>
</evidence>
<dbReference type="PANTHER" id="PTHR37049">
    <property type="entry name" value="PEPTIDASE S41 FAMILY PROTEIN"/>
    <property type="match status" value="1"/>
</dbReference>
<comment type="caution">
    <text evidence="3">The sequence shown here is derived from an EMBL/GenBank/DDBJ whole genome shotgun (WGS) entry which is preliminary data.</text>
</comment>
<protein>
    <recommendedName>
        <fullName evidence="5">Tail specific protease domain-containing protein</fullName>
    </recommendedName>
</protein>
<feature type="region of interest" description="Disordered" evidence="1">
    <location>
        <begin position="971"/>
        <end position="1008"/>
    </location>
</feature>
<evidence type="ECO:0000313" key="4">
    <source>
        <dbReference type="Proteomes" id="UP000324800"/>
    </source>
</evidence>
<dbReference type="SUPFAM" id="SSF101447">
    <property type="entry name" value="Formin homology 2 domain (FH2 domain)"/>
    <property type="match status" value="1"/>
</dbReference>
<dbReference type="AlphaFoldDB" id="A0A5J4WAT9"/>
<sequence>MNGQANYGPCLSESPQRQFQNIETCKMAITKLLLILTFALYTISAEDYKCHVRSNGRYKVSDITPCLRSVKLSETEKEVTLKQVKLFMDGYAFNDLSLNLPDYGYGGKSVHISKRLEEIGAMQHESAFDFYGNISKLINGLHCAHTAFVQPCMGMFSWDLPIYFQSQIDNITGVHKVIGRPLYGTLDYYVDPRVNGAEILRLNMKGDRILIDGEISPDSISPDQAIAQWADEEEQISRNPYARWEYANLISFYERDGRYYSLPDRDYVTILFQTPDLQLIESKLEYIVYGYDTFDILDRACRINDYYKPDPLPPCEDINQWPSNQYPTPSRPNWPGDPPVVTPPPPPPPPPPPFPEYPAMCLESEIPSAEPPVTPPVIDQCDDLYYAKQNKDHPVRELHKDKKTPIDKKEQVKWWKNIMKKREKQTQWKERDRIDPFWRDRQKSVIEIGKRANVSHQWGDEPANLDEYQDPIDKRKVEILKERLLQQDPSLISRSNIDQNSHDDFTITYTNDDGSLQSYFIPSLKLCIIRILSFMPSDLDEFQWSFYQIVRIHADINSPYKADKLFIDLRYNGGGYARLPFIVFRFLFPHADSPVWPPMNVVKSPINAIFNPIKDYFINQEIEDTELQIDEKTGDVIYNYYQQEGELRTTSIDIDGVHDEVTADLTKRAVFYAGHTDNIRKDAQDWDLNKRPIWQPKDVTVIVDGLCISACAIFAKEIHQKNVGRIISVGNFGGVFGNTRYNAGTAGGSSIRSSDDFEYYKYIYDCWPYEFDGIEIDPNGFPEPFYREGTLLSYVEMETYGVTENTKDKLNEFFLYDADLHLDFIDNVNDLSYMTEFQIDIFYRKVVNHLSNTLGFGSQAKNDEEGKNCLYGEHELNGTQVPDLCIEGAKSNPNAYYGFKCNAQAGRNEDGTRSRGQFVRSSEGCEFAFCRSGFSRSGDKCVADMPLVAENDPDPQCYACGVELNISLGLPVEQPQGSDDQPGDGKDDEVEEGKEEQEGGEQVKEKETEEKSEWRLIGLILIIVGAVLIVIVIFVIVFGVAVTNSLNERNRKELEKHSQDLEEQQLALIRERQRAQVDRPPAEDDTENLDKSKRTKHSEKK</sequence>
<keyword evidence="2" id="KW-0472">Membrane</keyword>
<feature type="region of interest" description="Disordered" evidence="1">
    <location>
        <begin position="1071"/>
        <end position="1101"/>
    </location>
</feature>
<organism evidence="3 4">
    <name type="scientific">Streblomastix strix</name>
    <dbReference type="NCBI Taxonomy" id="222440"/>
    <lineage>
        <taxon>Eukaryota</taxon>
        <taxon>Metamonada</taxon>
        <taxon>Preaxostyla</taxon>
        <taxon>Oxymonadida</taxon>
        <taxon>Streblomastigidae</taxon>
        <taxon>Streblomastix</taxon>
    </lineage>
</organism>
<dbReference type="PANTHER" id="PTHR37049:SF4">
    <property type="entry name" value="RHODANESE DOMAIN-CONTAINING PROTEIN"/>
    <property type="match status" value="1"/>
</dbReference>
<feature type="compositionally biased region" description="Pro residues" evidence="1">
    <location>
        <begin position="329"/>
        <end position="356"/>
    </location>
</feature>
<dbReference type="Proteomes" id="UP000324800">
    <property type="component" value="Unassembled WGS sequence"/>
</dbReference>
<evidence type="ECO:0000256" key="1">
    <source>
        <dbReference type="SAM" id="MobiDB-lite"/>
    </source>
</evidence>
<feature type="compositionally biased region" description="Basic and acidic residues" evidence="1">
    <location>
        <begin position="1071"/>
        <end position="1092"/>
    </location>
</feature>
<reference evidence="3 4" key="1">
    <citation type="submission" date="2019-03" db="EMBL/GenBank/DDBJ databases">
        <title>Single cell metagenomics reveals metabolic interactions within the superorganism composed of flagellate Streblomastix strix and complex community of Bacteroidetes bacteria on its surface.</title>
        <authorList>
            <person name="Treitli S.C."/>
            <person name="Kolisko M."/>
            <person name="Husnik F."/>
            <person name="Keeling P."/>
            <person name="Hampl V."/>
        </authorList>
    </citation>
    <scope>NUCLEOTIDE SEQUENCE [LARGE SCALE GENOMIC DNA]</scope>
    <source>
        <strain evidence="3">ST1C</strain>
    </source>
</reference>
<keyword evidence="2" id="KW-0812">Transmembrane</keyword>
<dbReference type="EMBL" id="SNRW01002763">
    <property type="protein sequence ID" value="KAA6391773.1"/>
    <property type="molecule type" value="Genomic_DNA"/>
</dbReference>
<feature type="compositionally biased region" description="Acidic residues" evidence="1">
    <location>
        <begin position="986"/>
        <end position="999"/>
    </location>
</feature>
<feature type="transmembrane region" description="Helical" evidence="2">
    <location>
        <begin position="1016"/>
        <end position="1042"/>
    </location>
</feature>
<accession>A0A5J4WAT9</accession>
<dbReference type="InterPro" id="IPR029045">
    <property type="entry name" value="ClpP/crotonase-like_dom_sf"/>
</dbReference>
<feature type="region of interest" description="Disordered" evidence="1">
    <location>
        <begin position="317"/>
        <end position="359"/>
    </location>
</feature>
<dbReference type="OrthoDB" id="27214at2759"/>
<evidence type="ECO:0000256" key="2">
    <source>
        <dbReference type="SAM" id="Phobius"/>
    </source>
</evidence>